<dbReference type="EMBL" id="QLNQ01000028">
    <property type="protein sequence ID" value="RCK57372.1"/>
    <property type="molecule type" value="Genomic_DNA"/>
</dbReference>
<dbReference type="Proteomes" id="UP000253472">
    <property type="component" value="Unassembled WGS sequence"/>
</dbReference>
<comment type="caution">
    <text evidence="4">The sequence shown here is derived from an EMBL/GenBank/DDBJ whole genome shotgun (WGS) entry which is preliminary data.</text>
</comment>
<dbReference type="PANTHER" id="PTHR10693">
    <property type="entry name" value="RAS GTPASE-ACTIVATING PROTEIN-BINDING PROTEIN"/>
    <property type="match status" value="1"/>
</dbReference>
<dbReference type="PROSITE" id="PS50177">
    <property type="entry name" value="NTF2_DOMAIN"/>
    <property type="match status" value="1"/>
</dbReference>
<dbReference type="Pfam" id="PF02136">
    <property type="entry name" value="NTF2"/>
    <property type="match status" value="1"/>
</dbReference>
<dbReference type="GO" id="GO:0003729">
    <property type="term" value="F:mRNA binding"/>
    <property type="evidence" value="ECO:0007669"/>
    <property type="project" value="TreeGrafter"/>
</dbReference>
<feature type="compositionally biased region" description="Low complexity" evidence="2">
    <location>
        <begin position="503"/>
        <end position="512"/>
    </location>
</feature>
<dbReference type="STRING" id="5486.A0A367XX29"/>
<evidence type="ECO:0000313" key="4">
    <source>
        <dbReference type="EMBL" id="RCK57372.1"/>
    </source>
</evidence>
<feature type="region of interest" description="Disordered" evidence="2">
    <location>
        <begin position="492"/>
        <end position="555"/>
    </location>
</feature>
<dbReference type="AlphaFoldDB" id="A0A367XX29"/>
<sequence length="555" mass="60017">MATSTSNSPAQANSAAPGGATAAQPPAATPSSTATPTPTPAKQQQQQLSDERVSEIGWYFIKSYYDFFVSKLDEIHKIYHPLACISHDSFPEHDSSSLSSLNDTAGKIPVAYKARGIDAIKETYAKYLSSSKNNRIVITSACFQLSLNQNIIIVVFGEWSTNDQPYKQFTQTFVLARGKNEANYEVANDILRFVVVNGYKEKHEQKQEKEIKSENVAKKSATPVPAAAAATTTTTTPVEPQQTPAKEQEAVANNVKAAQKDESVAAPVANGSKEETKKETATPSPAVAPSETKKPEEKQPAKPEPVKEEAKPVTSTEPKEEVKETKEDAKPEAKSEETKEEKKEQPAAEEPKKEAAKPSPTQPMSWAALAQQAVPAKQTTKPISSPPITKTTSASVKKPASSASSASTTNSTQSNGKYKKDDWYPIYIRGIRNLDEQELKEHLSKKFGELKYFKVNENICLADFVIQDAQRRALEAKETTLKGVVISLEPRESKTGHNFHGTAGNNGSYKKYGGSGQGGKPGAKNKEKFENSKKVNGGGSGSGSGKKNINKPAAK</sequence>
<proteinExistence type="predicted"/>
<dbReference type="SUPFAM" id="SSF54427">
    <property type="entry name" value="NTF2-like"/>
    <property type="match status" value="1"/>
</dbReference>
<name>A0A367XX29_9ASCO</name>
<dbReference type="InterPro" id="IPR032710">
    <property type="entry name" value="NTF2-like_dom_sf"/>
</dbReference>
<accession>A0A367XX29</accession>
<feature type="compositionally biased region" description="Low complexity" evidence="2">
    <location>
        <begin position="545"/>
        <end position="555"/>
    </location>
</feature>
<feature type="compositionally biased region" description="Low complexity" evidence="2">
    <location>
        <begin position="1"/>
        <end position="36"/>
    </location>
</feature>
<gene>
    <name evidence="4" type="primary">BRE5</name>
    <name evidence="4" type="ORF">Cantr_06737</name>
</gene>
<evidence type="ECO:0000313" key="5">
    <source>
        <dbReference type="Proteomes" id="UP000253472"/>
    </source>
</evidence>
<organism evidence="4 5">
    <name type="scientific">Candida viswanathii</name>
    <dbReference type="NCBI Taxonomy" id="5486"/>
    <lineage>
        <taxon>Eukaryota</taxon>
        <taxon>Fungi</taxon>
        <taxon>Dikarya</taxon>
        <taxon>Ascomycota</taxon>
        <taxon>Saccharomycotina</taxon>
        <taxon>Pichiomycetes</taxon>
        <taxon>Debaryomycetaceae</taxon>
        <taxon>Candida/Lodderomyces clade</taxon>
        <taxon>Candida</taxon>
    </lineage>
</organism>
<feature type="region of interest" description="Disordered" evidence="2">
    <location>
        <begin position="204"/>
        <end position="419"/>
    </location>
</feature>
<feature type="compositionally biased region" description="Low complexity" evidence="2">
    <location>
        <begin position="221"/>
        <end position="245"/>
    </location>
</feature>
<feature type="compositionally biased region" description="Low complexity" evidence="2">
    <location>
        <begin position="389"/>
        <end position="414"/>
    </location>
</feature>
<protein>
    <submittedName>
        <fullName evidence="4">UBP3-associated protein BRE5</fullName>
    </submittedName>
</protein>
<feature type="compositionally biased region" description="Basic and acidic residues" evidence="2">
    <location>
        <begin position="291"/>
        <end position="356"/>
    </location>
</feature>
<dbReference type="InterPro" id="IPR039539">
    <property type="entry name" value="Ras_GTPase_bind_prot"/>
</dbReference>
<dbReference type="Gene3D" id="3.10.450.50">
    <property type="match status" value="1"/>
</dbReference>
<dbReference type="InterPro" id="IPR018222">
    <property type="entry name" value="Nuclear_transport_factor_2_euk"/>
</dbReference>
<feature type="domain" description="NTF2" evidence="3">
    <location>
        <begin position="56"/>
        <end position="193"/>
    </location>
</feature>
<dbReference type="GO" id="GO:0034517">
    <property type="term" value="P:ribophagy"/>
    <property type="evidence" value="ECO:0007669"/>
    <property type="project" value="TreeGrafter"/>
</dbReference>
<dbReference type="OrthoDB" id="339151at2759"/>
<keyword evidence="1" id="KW-0694">RNA-binding</keyword>
<keyword evidence="5" id="KW-1185">Reference proteome</keyword>
<feature type="compositionally biased region" description="Polar residues" evidence="2">
    <location>
        <begin position="377"/>
        <end position="388"/>
    </location>
</feature>
<dbReference type="GO" id="GO:0005829">
    <property type="term" value="C:cytosol"/>
    <property type="evidence" value="ECO:0007669"/>
    <property type="project" value="TreeGrafter"/>
</dbReference>
<dbReference type="GO" id="GO:1990861">
    <property type="term" value="C:Ubp3-Bre5 deubiquitination complex"/>
    <property type="evidence" value="ECO:0007669"/>
    <property type="project" value="TreeGrafter"/>
</dbReference>
<feature type="compositionally biased region" description="Basic and acidic residues" evidence="2">
    <location>
        <begin position="204"/>
        <end position="217"/>
    </location>
</feature>
<evidence type="ECO:0000256" key="2">
    <source>
        <dbReference type="SAM" id="MobiDB-lite"/>
    </source>
</evidence>
<dbReference type="CDD" id="cd00780">
    <property type="entry name" value="NTF2"/>
    <property type="match status" value="1"/>
</dbReference>
<dbReference type="GO" id="GO:1990904">
    <property type="term" value="C:ribonucleoprotein complex"/>
    <property type="evidence" value="ECO:0007669"/>
    <property type="project" value="TreeGrafter"/>
</dbReference>
<dbReference type="InterPro" id="IPR002075">
    <property type="entry name" value="NTF2_dom"/>
</dbReference>
<feature type="region of interest" description="Disordered" evidence="2">
    <location>
        <begin position="1"/>
        <end position="48"/>
    </location>
</feature>
<dbReference type="PANTHER" id="PTHR10693:SF20">
    <property type="entry name" value="AT27578P"/>
    <property type="match status" value="1"/>
</dbReference>
<evidence type="ECO:0000259" key="3">
    <source>
        <dbReference type="PROSITE" id="PS50177"/>
    </source>
</evidence>
<reference evidence="4 5" key="1">
    <citation type="submission" date="2018-06" db="EMBL/GenBank/DDBJ databases">
        <title>Whole genome sequencing of Candida tropicalis (genome annotated by CSBL at Korea University).</title>
        <authorList>
            <person name="Ahn J."/>
        </authorList>
    </citation>
    <scope>NUCLEOTIDE SEQUENCE [LARGE SCALE GENOMIC DNA]</scope>
    <source>
        <strain evidence="4 5">ATCC 20962</strain>
    </source>
</reference>
<evidence type="ECO:0000256" key="1">
    <source>
        <dbReference type="ARBA" id="ARBA00022884"/>
    </source>
</evidence>
<dbReference type="GO" id="GO:0016579">
    <property type="term" value="P:protein deubiquitination"/>
    <property type="evidence" value="ECO:0007669"/>
    <property type="project" value="TreeGrafter"/>
</dbReference>
<feature type="compositionally biased region" description="Basic and acidic residues" evidence="2">
    <location>
        <begin position="524"/>
        <end position="533"/>
    </location>
</feature>